<feature type="transmembrane region" description="Helical" evidence="8">
    <location>
        <begin position="265"/>
        <end position="283"/>
    </location>
</feature>
<evidence type="ECO:0000256" key="2">
    <source>
        <dbReference type="ARBA" id="ARBA00008807"/>
    </source>
</evidence>
<keyword evidence="5 8" id="KW-1133">Transmembrane helix</keyword>
<comment type="subcellular location">
    <subcellularLocation>
        <location evidence="1">Membrane</location>
        <topology evidence="1">Multi-pass membrane protein</topology>
    </subcellularLocation>
</comment>
<dbReference type="GO" id="GO:0000329">
    <property type="term" value="C:fungal-type vacuole membrane"/>
    <property type="evidence" value="ECO:0007669"/>
    <property type="project" value="TreeGrafter"/>
</dbReference>
<keyword evidence="3" id="KW-0813">Transport</keyword>
<comment type="caution">
    <text evidence="9">The sequence shown here is derived from an EMBL/GenBank/DDBJ whole genome shotgun (WGS) entry which is preliminary data.</text>
</comment>
<evidence type="ECO:0000256" key="6">
    <source>
        <dbReference type="ARBA" id="ARBA00023136"/>
    </source>
</evidence>
<dbReference type="Proteomes" id="UP001161757">
    <property type="component" value="Unassembled WGS sequence"/>
</dbReference>
<name>A0AAN6IYJ0_EXODE</name>
<keyword evidence="4 8" id="KW-0812">Transmembrane</keyword>
<feature type="transmembrane region" description="Helical" evidence="8">
    <location>
        <begin position="750"/>
        <end position="768"/>
    </location>
</feature>
<feature type="region of interest" description="Disordered" evidence="7">
    <location>
        <begin position="442"/>
        <end position="472"/>
    </location>
</feature>
<dbReference type="EMBL" id="JAJGCB010000001">
    <property type="protein sequence ID" value="KAJ8995447.1"/>
    <property type="molecule type" value="Genomic_DNA"/>
</dbReference>
<dbReference type="InterPro" id="IPR045035">
    <property type="entry name" value="YSL-like"/>
</dbReference>
<comment type="similarity">
    <text evidence="2">Belongs to the oligopeptide OPT transporter family.</text>
</comment>
<reference evidence="9" key="1">
    <citation type="submission" date="2023-01" db="EMBL/GenBank/DDBJ databases">
        <title>Exophiala dermititidis isolated from Cystic Fibrosis Patient.</title>
        <authorList>
            <person name="Kurbessoian T."/>
            <person name="Crocker A."/>
            <person name="Murante D."/>
            <person name="Hogan D.A."/>
            <person name="Stajich J.E."/>
        </authorList>
    </citation>
    <scope>NUCLEOTIDE SEQUENCE</scope>
    <source>
        <strain evidence="9">Ex8</strain>
    </source>
</reference>
<feature type="transmembrane region" description="Helical" evidence="8">
    <location>
        <begin position="523"/>
        <end position="543"/>
    </location>
</feature>
<feature type="transmembrane region" description="Helical" evidence="8">
    <location>
        <begin position="44"/>
        <end position="62"/>
    </location>
</feature>
<evidence type="ECO:0000313" key="10">
    <source>
        <dbReference type="Proteomes" id="UP001161757"/>
    </source>
</evidence>
<feature type="transmembrane region" description="Helical" evidence="8">
    <location>
        <begin position="142"/>
        <end position="163"/>
    </location>
</feature>
<keyword evidence="6 8" id="KW-0472">Membrane</keyword>
<evidence type="ECO:0000256" key="7">
    <source>
        <dbReference type="SAM" id="MobiDB-lite"/>
    </source>
</evidence>
<evidence type="ECO:0000256" key="1">
    <source>
        <dbReference type="ARBA" id="ARBA00004141"/>
    </source>
</evidence>
<accession>A0AAN6IYJ0</accession>
<organism evidence="9 10">
    <name type="scientific">Exophiala dermatitidis</name>
    <name type="common">Black yeast-like fungus</name>
    <name type="synonym">Wangiella dermatitidis</name>
    <dbReference type="NCBI Taxonomy" id="5970"/>
    <lineage>
        <taxon>Eukaryota</taxon>
        <taxon>Fungi</taxon>
        <taxon>Dikarya</taxon>
        <taxon>Ascomycota</taxon>
        <taxon>Pezizomycotina</taxon>
        <taxon>Eurotiomycetes</taxon>
        <taxon>Chaetothyriomycetidae</taxon>
        <taxon>Chaetothyriales</taxon>
        <taxon>Herpotrichiellaceae</taxon>
        <taxon>Exophiala</taxon>
    </lineage>
</organism>
<dbReference type="Pfam" id="PF03169">
    <property type="entry name" value="OPT"/>
    <property type="match status" value="2"/>
</dbReference>
<gene>
    <name evidence="9" type="primary">OPT8_1</name>
    <name evidence="9" type="ORF">HRR80_000219</name>
</gene>
<feature type="transmembrane region" description="Helical" evidence="8">
    <location>
        <begin position="823"/>
        <end position="845"/>
    </location>
</feature>
<evidence type="ECO:0000256" key="3">
    <source>
        <dbReference type="ARBA" id="ARBA00022448"/>
    </source>
</evidence>
<proteinExistence type="inferred from homology"/>
<feature type="transmembrane region" description="Helical" evidence="8">
    <location>
        <begin position="321"/>
        <end position="339"/>
    </location>
</feature>
<sequence length="847" mass="91132">MTRAVSHDDMLRGSTAGQAHLRDNDFDAAVEPTASKDGAFTLRAVLMGCLLGIFVCTTNMYFGLQTGYTNGMSSVSSLLGFVAFKGWERYTKRPVLVGETVLLQTVASATGCFPSTAGLLGAIPALEFLTPPALQGPLKLSWVQLLLWSLGLSLFGLIWALMLRSHYVDSDRLPWPGANATAILIRVLHGQRQQPTPPTQTTYRCSLCALPIAPVNVQVSEDMVGTCTHTPTRPAEPDLLVPSSSCKSRRERCREGYDWWSQARLLVYTGLCAAVYGQIMYLFPILHDLPVFGQTAATEGLWTMSTSPGYFGTGVVTGPEITMHMLLGTIVGWGVLAPLSKRFGWAPGDVGDWENGARGWIIWISLSALLTDCVVKMLWTVVAEPLFSLPWRWHWLTTPAISIGATRRDHDSSDGSTGIITDDNDIEDTRPLLADLEASQFGPVQAPRPTSSTSSSTPTSTCTTLSRAENQATPGGQRISITYQDEEETTNTKTDIATTAPRNTNSKPLPLPILSIWTPSRPATIVALVFAICLCLICTRLALGSTILSAPLVLLAVMVSLPLSVLGIRSLAETDYNPMSGIGKISQILFAFFIPNSNPYRFIINIIVGAIAEAGASQAGDISYDLKVGQLVVASSGSGGGDDTSYGYYSQVSQTHPHPQPQPLSRFLLQEAQLYGQIIGSIFGAFVSVGLYKLYTANNALPSRRFPMPVAHVWILAAKLATGMGNDNDNDNDNGAASGAGSAGFPEKSIQFSIATAAVFALLTVLRIGSDAKKTRWRHWIPGGVAFAIGIYNTPAFTITRALGGMFNWYWLDICGKDHDTLMIWASGLLFGESIAGIFALLVTASA</sequence>
<dbReference type="PANTHER" id="PTHR31645:SF0">
    <property type="entry name" value="OLIGOPEPTIDE TRANSPORTER YGL114W-RELATED"/>
    <property type="match status" value="1"/>
</dbReference>
<feature type="transmembrane region" description="Helical" evidence="8">
    <location>
        <begin position="550"/>
        <end position="572"/>
    </location>
</feature>
<feature type="compositionally biased region" description="Low complexity" evidence="7">
    <location>
        <begin position="450"/>
        <end position="466"/>
    </location>
</feature>
<evidence type="ECO:0000313" key="9">
    <source>
        <dbReference type="EMBL" id="KAJ8995447.1"/>
    </source>
</evidence>
<evidence type="ECO:0000256" key="5">
    <source>
        <dbReference type="ARBA" id="ARBA00022989"/>
    </source>
</evidence>
<dbReference type="GO" id="GO:0035673">
    <property type="term" value="F:oligopeptide transmembrane transporter activity"/>
    <property type="evidence" value="ECO:0007669"/>
    <property type="project" value="InterPro"/>
</dbReference>
<protein>
    <submittedName>
        <fullName evidence="9">OPT super</fullName>
    </submittedName>
</protein>
<feature type="transmembrane region" description="Helical" evidence="8">
    <location>
        <begin position="674"/>
        <end position="694"/>
    </location>
</feature>
<dbReference type="AlphaFoldDB" id="A0AAN6IYJ0"/>
<evidence type="ECO:0000256" key="8">
    <source>
        <dbReference type="SAM" id="Phobius"/>
    </source>
</evidence>
<evidence type="ECO:0000256" key="4">
    <source>
        <dbReference type="ARBA" id="ARBA00022692"/>
    </source>
</evidence>
<dbReference type="InterPro" id="IPR004813">
    <property type="entry name" value="OPT"/>
</dbReference>
<feature type="transmembrane region" description="Helical" evidence="8">
    <location>
        <begin position="780"/>
        <end position="803"/>
    </location>
</feature>
<dbReference type="PANTHER" id="PTHR31645">
    <property type="entry name" value="OLIGOPEPTIDE TRANSPORTER YGL114W-RELATED"/>
    <property type="match status" value="1"/>
</dbReference>